<name>R9PA12_PSEHS</name>
<sequence>MLLSSTTASVAAGRTKCEPSQTATPTAALGLLELVALGTAELLEVNELALVVVEVAELLVLLVVLLVAEVVEEVSVLTELMENEMRVPRVTAALVLDEEDVEPEADDAEEMREVMGETVLASDTELCAWTGSKFAMHMMTMATRARVCVEGFRTMIADCRFAGWTMRNM</sequence>
<reference evidence="2" key="1">
    <citation type="journal article" date="2013" name="Genome Announc.">
        <title>Draft genome sequence of the basidiomycetous yeast-like fungus Pseudozyma hubeiensis SY62, which produces an abundant amount of the biosurfactant mannosylerythritol lipids.</title>
        <authorList>
            <person name="Konishi M."/>
            <person name="Hatada Y."/>
            <person name="Horiuchi J."/>
        </authorList>
    </citation>
    <scope>NUCLEOTIDE SEQUENCE [LARGE SCALE GENOMIC DNA]</scope>
    <source>
        <strain evidence="2">SY62</strain>
    </source>
</reference>
<dbReference type="AlphaFoldDB" id="R9PA12"/>
<dbReference type="EMBL" id="DF238786">
    <property type="protein sequence ID" value="GAC94905.1"/>
    <property type="molecule type" value="Genomic_DNA"/>
</dbReference>
<gene>
    <name evidence="1" type="ORF">PHSY_002478</name>
</gene>
<dbReference type="RefSeq" id="XP_012188492.1">
    <property type="nucleotide sequence ID" value="XM_012333102.1"/>
</dbReference>
<dbReference type="HOGENOM" id="CLU_1579227_0_0_1"/>
<protein>
    <submittedName>
        <fullName evidence="1">Uncharacterized protein</fullName>
    </submittedName>
</protein>
<dbReference type="GeneID" id="24107771"/>
<proteinExistence type="predicted"/>
<accession>R9PA12</accession>
<evidence type="ECO:0000313" key="1">
    <source>
        <dbReference type="EMBL" id="GAC94905.1"/>
    </source>
</evidence>
<keyword evidence="2" id="KW-1185">Reference proteome</keyword>
<organism evidence="1 2">
    <name type="scientific">Pseudozyma hubeiensis (strain SY62)</name>
    <name type="common">Yeast</name>
    <dbReference type="NCBI Taxonomy" id="1305764"/>
    <lineage>
        <taxon>Eukaryota</taxon>
        <taxon>Fungi</taxon>
        <taxon>Dikarya</taxon>
        <taxon>Basidiomycota</taxon>
        <taxon>Ustilaginomycotina</taxon>
        <taxon>Ustilaginomycetes</taxon>
        <taxon>Ustilaginales</taxon>
        <taxon>Ustilaginaceae</taxon>
        <taxon>Pseudozyma</taxon>
    </lineage>
</organism>
<evidence type="ECO:0000313" key="2">
    <source>
        <dbReference type="Proteomes" id="UP000014071"/>
    </source>
</evidence>
<dbReference type="Proteomes" id="UP000014071">
    <property type="component" value="Unassembled WGS sequence"/>
</dbReference>